<evidence type="ECO:0000313" key="2">
    <source>
        <dbReference type="EMBL" id="UYM16519.1"/>
    </source>
</evidence>
<reference evidence="2" key="1">
    <citation type="submission" date="2022-10" db="EMBL/GenBank/DDBJ databases">
        <title>Completed Genome Sequence of two octocoral isolated bacterium, Endozoicomonas euniceicola EF212T and Endozoicomonas gorgoniicola PS125T.</title>
        <authorList>
            <person name="Chiou Y.-J."/>
            <person name="Chen Y.-H."/>
        </authorList>
    </citation>
    <scope>NUCLEOTIDE SEQUENCE</scope>
    <source>
        <strain evidence="2">EF212</strain>
    </source>
</reference>
<proteinExistence type="predicted"/>
<feature type="domain" description="N-acetyltransferase" evidence="1">
    <location>
        <begin position="1"/>
        <end position="125"/>
    </location>
</feature>
<gene>
    <name evidence="2" type="ORF">NX720_00870</name>
</gene>
<keyword evidence="3" id="KW-1185">Reference proteome</keyword>
<dbReference type="InterPro" id="IPR016181">
    <property type="entry name" value="Acyl_CoA_acyltransferase"/>
</dbReference>
<dbReference type="RefSeq" id="WP_262598813.1">
    <property type="nucleotide sequence ID" value="NZ_CP103300.1"/>
</dbReference>
<dbReference type="SUPFAM" id="SSF55729">
    <property type="entry name" value="Acyl-CoA N-acyltransferases (Nat)"/>
    <property type="match status" value="1"/>
</dbReference>
<dbReference type="Proteomes" id="UP001163255">
    <property type="component" value="Chromosome"/>
</dbReference>
<accession>A0ABY6GX19</accession>
<evidence type="ECO:0000313" key="3">
    <source>
        <dbReference type="Proteomes" id="UP001163255"/>
    </source>
</evidence>
<dbReference type="Gene3D" id="3.40.630.30">
    <property type="match status" value="1"/>
</dbReference>
<protein>
    <recommendedName>
        <fullName evidence="1">N-acetyltransferase domain-containing protein</fullName>
    </recommendedName>
</protein>
<dbReference type="PROSITE" id="PS51186">
    <property type="entry name" value="GNAT"/>
    <property type="match status" value="1"/>
</dbReference>
<name>A0ABY6GX19_9GAMM</name>
<dbReference type="InterPro" id="IPR000182">
    <property type="entry name" value="GNAT_dom"/>
</dbReference>
<sequence length="145" mass="16260">MIEELQPVAYPLVNRFFKANGHKGKARSNERVFVLRSEGKIVAALRACPRSEGFLLRSVQVAISKRGCGYGLELVKKTVLALSPSRYWCYPYQHLRHFYALAGFKELAPEAVPADITVPWRSYLKNGQAFLLMENNVTSPSSPSS</sequence>
<dbReference type="EMBL" id="CP103300">
    <property type="protein sequence ID" value="UYM16519.1"/>
    <property type="molecule type" value="Genomic_DNA"/>
</dbReference>
<evidence type="ECO:0000259" key="1">
    <source>
        <dbReference type="PROSITE" id="PS51186"/>
    </source>
</evidence>
<organism evidence="2 3">
    <name type="scientific">Endozoicomonas euniceicola</name>
    <dbReference type="NCBI Taxonomy" id="1234143"/>
    <lineage>
        <taxon>Bacteria</taxon>
        <taxon>Pseudomonadati</taxon>
        <taxon>Pseudomonadota</taxon>
        <taxon>Gammaproteobacteria</taxon>
        <taxon>Oceanospirillales</taxon>
        <taxon>Endozoicomonadaceae</taxon>
        <taxon>Endozoicomonas</taxon>
    </lineage>
</organism>